<dbReference type="STRING" id="1117707.VQ7734_03788"/>
<proteinExistence type="predicted"/>
<accession>A0A1M7YZD2</accession>
<dbReference type="Proteomes" id="UP000184600">
    <property type="component" value="Unassembled WGS sequence"/>
</dbReference>
<reference evidence="2" key="1">
    <citation type="submission" date="2016-12" db="EMBL/GenBank/DDBJ databases">
        <authorList>
            <person name="Rodrigo-Torres L."/>
            <person name="Arahal R.D."/>
            <person name="Lucena T."/>
        </authorList>
    </citation>
    <scope>NUCLEOTIDE SEQUENCE [LARGE SCALE GENOMIC DNA]</scope>
</reference>
<gene>
    <name evidence="1" type="ORF">VQ7734_03788</name>
</gene>
<dbReference type="EMBL" id="FRFG01000051">
    <property type="protein sequence ID" value="SHO58018.1"/>
    <property type="molecule type" value="Genomic_DNA"/>
</dbReference>
<sequence length="186" mass="20753">MNSKIIIDLASASDYGNTGVIRRPSRVKSNCMAVEFDNEPGVYYRVYFHEMSVIKSDDSKSKKIDPISKVAASDLTGVKPKILQNSRAKKIYLFDKNGDSTTDSSTAAFMIDTAMDETEYKNDKKVEAWGIRVPEIYGKTESGFAIVQWIPKQTTVGGAGGRPLWSAVKQSMFLDKINKKPFHLNK</sequence>
<dbReference type="OrthoDB" id="9986947at2"/>
<evidence type="ECO:0000313" key="1">
    <source>
        <dbReference type="EMBL" id="SHO58018.1"/>
    </source>
</evidence>
<keyword evidence="2" id="KW-1185">Reference proteome</keyword>
<evidence type="ECO:0000313" key="2">
    <source>
        <dbReference type="Proteomes" id="UP000184600"/>
    </source>
</evidence>
<organism evidence="1 2">
    <name type="scientific">Vibrio quintilis</name>
    <dbReference type="NCBI Taxonomy" id="1117707"/>
    <lineage>
        <taxon>Bacteria</taxon>
        <taxon>Pseudomonadati</taxon>
        <taxon>Pseudomonadota</taxon>
        <taxon>Gammaproteobacteria</taxon>
        <taxon>Vibrionales</taxon>
        <taxon>Vibrionaceae</taxon>
        <taxon>Vibrio</taxon>
    </lineage>
</organism>
<dbReference type="AlphaFoldDB" id="A0A1M7YZD2"/>
<protein>
    <submittedName>
        <fullName evidence="1">Uncharacterized protein</fullName>
    </submittedName>
</protein>
<name>A0A1M7YZD2_9VIBR</name>
<dbReference type="RefSeq" id="WP_143169400.1">
    <property type="nucleotide sequence ID" value="NZ_AP024897.1"/>
</dbReference>